<dbReference type="EMBL" id="QSSV01000026">
    <property type="protein sequence ID" value="RGM10023.1"/>
    <property type="molecule type" value="Genomic_DNA"/>
</dbReference>
<evidence type="ECO:0000313" key="2">
    <source>
        <dbReference type="EMBL" id="KWR55302.1"/>
    </source>
</evidence>
<gene>
    <name evidence="2" type="ORF">AA415_01752</name>
    <name evidence="7" type="ORF">DW853_06090</name>
    <name evidence="6" type="ORF">DWV77_10660</name>
    <name evidence="5" type="ORF">DWY58_18010</name>
    <name evidence="4" type="ORF">DWY65_07555</name>
    <name evidence="3" type="ORF">DXC34_15975</name>
</gene>
<proteinExistence type="predicted"/>
<feature type="transmembrane region" description="Helical" evidence="1">
    <location>
        <begin position="44"/>
        <end position="68"/>
    </location>
</feature>
<keyword evidence="1" id="KW-0472">Membrane</keyword>
<keyword evidence="1" id="KW-1133">Transmembrane helix</keyword>
<evidence type="ECO:0000313" key="6">
    <source>
        <dbReference type="EMBL" id="RGW33586.1"/>
    </source>
</evidence>
<organism evidence="2 8">
    <name type="scientific">Bacteroides stercoris</name>
    <dbReference type="NCBI Taxonomy" id="46506"/>
    <lineage>
        <taxon>Bacteria</taxon>
        <taxon>Pseudomonadati</taxon>
        <taxon>Bacteroidota</taxon>
        <taxon>Bacteroidia</taxon>
        <taxon>Bacteroidales</taxon>
        <taxon>Bacteroidaceae</taxon>
        <taxon>Bacteroides</taxon>
    </lineage>
</organism>
<evidence type="ECO:0000313" key="3">
    <source>
        <dbReference type="EMBL" id="RGM10023.1"/>
    </source>
</evidence>
<reference evidence="2 8" key="1">
    <citation type="journal article" date="2016" name="BMC Genomics">
        <title>Type VI secretion systems of human gut Bacteroidales segregate into three genetic architectures, two of which are contained on mobile genetic elements.</title>
        <authorList>
            <person name="Coyne M.J."/>
            <person name="Roelofs K.G."/>
            <person name="Comstock L.E."/>
        </authorList>
    </citation>
    <scope>NUCLEOTIDE SEQUENCE [LARGE SCALE GENOMIC DNA]</scope>
    <source>
        <strain evidence="2 8">CL09T03C01</strain>
    </source>
</reference>
<evidence type="ECO:0000313" key="4">
    <source>
        <dbReference type="EMBL" id="RGR14297.1"/>
    </source>
</evidence>
<reference evidence="9 10" key="3">
    <citation type="submission" date="2018-08" db="EMBL/GenBank/DDBJ databases">
        <title>A genome reference for cultivated species of the human gut microbiota.</title>
        <authorList>
            <person name="Zou Y."/>
            <person name="Xue W."/>
            <person name="Luo G."/>
        </authorList>
    </citation>
    <scope>NUCLEOTIDE SEQUENCE [LARGE SCALE GENOMIC DNA]</scope>
    <source>
        <strain evidence="6 12">AF12-7</strain>
        <strain evidence="5 11">AF25-6</strain>
        <strain evidence="4 10">AF26-20BH</strain>
        <strain evidence="7 13">AM36-9BH</strain>
        <strain evidence="3 9">TF03-6</strain>
    </source>
</reference>
<dbReference type="Proteomes" id="UP000261223">
    <property type="component" value="Unassembled WGS sequence"/>
</dbReference>
<evidence type="ECO:0000313" key="5">
    <source>
        <dbReference type="EMBL" id="RGR25354.1"/>
    </source>
</evidence>
<dbReference type="Proteomes" id="UP000056419">
    <property type="component" value="Unassembled WGS sequence"/>
</dbReference>
<keyword evidence="8" id="KW-1185">Reference proteome</keyword>
<evidence type="ECO:0000313" key="13">
    <source>
        <dbReference type="Proteomes" id="UP000285305"/>
    </source>
</evidence>
<reference evidence="2" key="2">
    <citation type="submission" date="2016-01" db="EMBL/GenBank/DDBJ databases">
        <authorList>
            <person name="McClelland M."/>
            <person name="Jain A."/>
            <person name="Saraogi P."/>
            <person name="Mendelson R."/>
            <person name="Westerman R."/>
            <person name="SanMiguel P."/>
            <person name="Csonka L."/>
        </authorList>
    </citation>
    <scope>NUCLEOTIDE SEQUENCE</scope>
    <source>
        <strain evidence="2">CL09T03C01</strain>
    </source>
</reference>
<dbReference type="Proteomes" id="UP000285305">
    <property type="component" value="Unassembled WGS sequence"/>
</dbReference>
<evidence type="ECO:0000313" key="7">
    <source>
        <dbReference type="EMBL" id="RHC31926.1"/>
    </source>
</evidence>
<evidence type="ECO:0000313" key="8">
    <source>
        <dbReference type="Proteomes" id="UP000056419"/>
    </source>
</evidence>
<dbReference type="PATRIC" id="fig|46506.5.peg.1864"/>
<name>A0A125MFW1_BACSE</name>
<accession>A0A125MFW1</accession>
<evidence type="ECO:0000313" key="12">
    <source>
        <dbReference type="Proteomes" id="UP000285150"/>
    </source>
</evidence>
<keyword evidence="1" id="KW-0812">Transmembrane</keyword>
<dbReference type="AlphaFoldDB" id="A0A125MFW1"/>
<dbReference type="EMBL" id="QSHQ01000008">
    <property type="protein sequence ID" value="RHC31926.1"/>
    <property type="molecule type" value="Genomic_DNA"/>
</dbReference>
<protein>
    <submittedName>
        <fullName evidence="2">Uncharacterized protein</fullName>
    </submittedName>
</protein>
<dbReference type="RefSeq" id="WP_005651973.1">
    <property type="nucleotide sequence ID" value="NZ_CAXSRQ010000006.1"/>
</dbReference>
<dbReference type="EMBL" id="LRGC01000006">
    <property type="protein sequence ID" value="KWR55302.1"/>
    <property type="molecule type" value="Genomic_DNA"/>
</dbReference>
<dbReference type="STRING" id="46506.AA415_01752"/>
<comment type="caution">
    <text evidence="2">The sequence shown here is derived from an EMBL/GenBank/DDBJ whole genome shotgun (WGS) entry which is preliminary data.</text>
</comment>
<dbReference type="Proteomes" id="UP000283310">
    <property type="component" value="Unassembled WGS sequence"/>
</dbReference>
<dbReference type="Proteomes" id="UP000285150">
    <property type="component" value="Unassembled WGS sequence"/>
</dbReference>
<dbReference type="EMBL" id="QRUB01000037">
    <property type="protein sequence ID" value="RGR25354.1"/>
    <property type="molecule type" value="Genomic_DNA"/>
</dbReference>
<dbReference type="GeneID" id="31795797"/>
<sequence>MKKEFDFDDIGKKTPYRVPEGFFDEMQRNVRKHTYGSKPAGHRLWITVSAGIAIAAALVGFLFMPSLFREGDRGGQMLDTGNCTAAAPADKWIREMSDEELEELVSFSESDIFLN</sequence>
<dbReference type="EMBL" id="QSAF01000011">
    <property type="protein sequence ID" value="RGW33586.1"/>
    <property type="molecule type" value="Genomic_DNA"/>
</dbReference>
<evidence type="ECO:0000256" key="1">
    <source>
        <dbReference type="SAM" id="Phobius"/>
    </source>
</evidence>
<dbReference type="Proteomes" id="UP000284161">
    <property type="component" value="Unassembled WGS sequence"/>
</dbReference>
<evidence type="ECO:0000313" key="9">
    <source>
        <dbReference type="Proteomes" id="UP000261223"/>
    </source>
</evidence>
<evidence type="ECO:0000313" key="11">
    <source>
        <dbReference type="Proteomes" id="UP000284161"/>
    </source>
</evidence>
<evidence type="ECO:0000313" key="10">
    <source>
        <dbReference type="Proteomes" id="UP000283310"/>
    </source>
</evidence>
<dbReference type="EMBL" id="QRTW01000010">
    <property type="protein sequence ID" value="RGR14297.1"/>
    <property type="molecule type" value="Genomic_DNA"/>
</dbReference>